<name>A0A317CCI2_9GAMM</name>
<dbReference type="AlphaFoldDB" id="A0A317CCI2"/>
<protein>
    <submittedName>
        <fullName evidence="1">Crp/Fnr family transcriptional regulator</fullName>
    </submittedName>
</protein>
<dbReference type="RefSeq" id="WP_109838210.1">
    <property type="nucleotide sequence ID" value="NZ_QGKM01000039.1"/>
</dbReference>
<organism evidence="1 2">
    <name type="scientific">Leucothrix pacifica</name>
    <dbReference type="NCBI Taxonomy" id="1247513"/>
    <lineage>
        <taxon>Bacteria</taxon>
        <taxon>Pseudomonadati</taxon>
        <taxon>Pseudomonadota</taxon>
        <taxon>Gammaproteobacteria</taxon>
        <taxon>Thiotrichales</taxon>
        <taxon>Thiotrichaceae</taxon>
        <taxon>Leucothrix</taxon>
    </lineage>
</organism>
<reference evidence="1 2" key="1">
    <citation type="submission" date="2018-05" db="EMBL/GenBank/DDBJ databases">
        <title>Leucothrix arctica sp. nov., isolated from Arctic seawater.</title>
        <authorList>
            <person name="Choi A."/>
            <person name="Baek K."/>
        </authorList>
    </citation>
    <scope>NUCLEOTIDE SEQUENCE [LARGE SCALE GENOMIC DNA]</scope>
    <source>
        <strain evidence="1 2">JCM 18388</strain>
    </source>
</reference>
<accession>A0A317CCI2</accession>
<evidence type="ECO:0000313" key="1">
    <source>
        <dbReference type="EMBL" id="PWQ96087.1"/>
    </source>
</evidence>
<comment type="caution">
    <text evidence="1">The sequence shown here is derived from an EMBL/GenBank/DDBJ whole genome shotgun (WGS) entry which is preliminary data.</text>
</comment>
<sequence>MGGNLTKEQRKLLSCYKNLSSADRSSLVAFAEFLASREMPEVEESLPAANPTIIPRPADESVPKAIKRLAKSYPMLDDVELLHRCSALMSEHILQGRASCEVIDELELLYKQSYEHYQNDNK</sequence>
<evidence type="ECO:0000313" key="2">
    <source>
        <dbReference type="Proteomes" id="UP000245539"/>
    </source>
</evidence>
<dbReference type="Proteomes" id="UP000245539">
    <property type="component" value="Unassembled WGS sequence"/>
</dbReference>
<gene>
    <name evidence="1" type="ORF">DKW60_13630</name>
</gene>
<dbReference type="EMBL" id="QGKM01000039">
    <property type="protein sequence ID" value="PWQ96087.1"/>
    <property type="molecule type" value="Genomic_DNA"/>
</dbReference>
<proteinExistence type="predicted"/>
<dbReference type="OrthoDB" id="8481263at2"/>
<keyword evidence="2" id="KW-1185">Reference proteome</keyword>